<evidence type="ECO:0000256" key="2">
    <source>
        <dbReference type="ARBA" id="ARBA00022737"/>
    </source>
</evidence>
<dbReference type="OrthoDB" id="676979at2759"/>
<feature type="region of interest" description="Disordered" evidence="3">
    <location>
        <begin position="304"/>
        <end position="323"/>
    </location>
</feature>
<dbReference type="SMART" id="SM00369">
    <property type="entry name" value="LRR_TYP"/>
    <property type="match status" value="11"/>
</dbReference>
<dbReference type="InterPro" id="IPR050216">
    <property type="entry name" value="LRR_domain-containing"/>
</dbReference>
<feature type="compositionally biased region" description="Polar residues" evidence="3">
    <location>
        <begin position="182"/>
        <end position="198"/>
    </location>
</feature>
<evidence type="ECO:0000256" key="1">
    <source>
        <dbReference type="ARBA" id="ARBA00022614"/>
    </source>
</evidence>
<evidence type="ECO:0000313" key="4">
    <source>
        <dbReference type="EMBL" id="QIW94926.1"/>
    </source>
</evidence>
<dbReference type="AlphaFoldDB" id="A0A6H0XJL8"/>
<dbReference type="GO" id="GO:0005737">
    <property type="term" value="C:cytoplasm"/>
    <property type="evidence" value="ECO:0007669"/>
    <property type="project" value="TreeGrafter"/>
</dbReference>
<evidence type="ECO:0000313" key="5">
    <source>
        <dbReference type="Proteomes" id="UP000503462"/>
    </source>
</evidence>
<gene>
    <name evidence="4" type="ORF">AMS68_000444</name>
</gene>
<evidence type="ECO:0008006" key="6">
    <source>
        <dbReference type="Google" id="ProtNLM"/>
    </source>
</evidence>
<dbReference type="InterPro" id="IPR001611">
    <property type="entry name" value="Leu-rich_rpt"/>
</dbReference>
<dbReference type="Proteomes" id="UP000503462">
    <property type="component" value="Chromosome 1"/>
</dbReference>
<dbReference type="Pfam" id="PF00560">
    <property type="entry name" value="LRR_1"/>
    <property type="match status" value="2"/>
</dbReference>
<reference evidence="4 5" key="1">
    <citation type="journal article" date="2016" name="Sci. Rep.">
        <title>Peltaster fructicola genome reveals evolution from an invasive phytopathogen to an ectophytic parasite.</title>
        <authorList>
            <person name="Xu C."/>
            <person name="Chen H."/>
            <person name="Gleason M.L."/>
            <person name="Xu J.R."/>
            <person name="Liu H."/>
            <person name="Zhang R."/>
            <person name="Sun G."/>
        </authorList>
    </citation>
    <scope>NUCLEOTIDE SEQUENCE [LARGE SCALE GENOMIC DNA]</scope>
    <source>
        <strain evidence="4 5">LNHT1506</strain>
    </source>
</reference>
<accession>A0A6H0XJL8</accession>
<dbReference type="InterPro" id="IPR003591">
    <property type="entry name" value="Leu-rich_rpt_typical-subtyp"/>
</dbReference>
<dbReference type="Gene3D" id="3.80.10.10">
    <property type="entry name" value="Ribonuclease Inhibitor"/>
    <property type="match status" value="3"/>
</dbReference>
<keyword evidence="2" id="KW-0677">Repeat</keyword>
<dbReference type="InterPro" id="IPR032675">
    <property type="entry name" value="LRR_dom_sf"/>
</dbReference>
<feature type="region of interest" description="Disordered" evidence="3">
    <location>
        <begin position="1"/>
        <end position="20"/>
    </location>
</feature>
<keyword evidence="1" id="KW-0433">Leucine-rich repeat</keyword>
<evidence type="ECO:0000256" key="3">
    <source>
        <dbReference type="SAM" id="MobiDB-lite"/>
    </source>
</evidence>
<organism evidence="4 5">
    <name type="scientific">Peltaster fructicola</name>
    <dbReference type="NCBI Taxonomy" id="286661"/>
    <lineage>
        <taxon>Eukaryota</taxon>
        <taxon>Fungi</taxon>
        <taxon>Dikarya</taxon>
        <taxon>Ascomycota</taxon>
        <taxon>Pezizomycotina</taxon>
        <taxon>Dothideomycetes</taxon>
        <taxon>Dothideomycetes incertae sedis</taxon>
        <taxon>Peltaster</taxon>
    </lineage>
</organism>
<dbReference type="Pfam" id="PF13855">
    <property type="entry name" value="LRR_8"/>
    <property type="match status" value="1"/>
</dbReference>
<dbReference type="SUPFAM" id="SSF52047">
    <property type="entry name" value="RNI-like"/>
    <property type="match status" value="1"/>
</dbReference>
<keyword evidence="5" id="KW-1185">Reference proteome</keyword>
<sequence length="932" mass="101747">MDRVDTASRPSGIPRASKLPVLSKRSSQLFIPAQDEPPTTTPAISRLAKRSSIASLPRPTSAVPQRPNGVPARPTRPQTSIRSASAKSSSSNLALTNRDDDGGDQLSSLDSFRASSRQSSYDEHDNGVRNLPATKVRKSRPSLSDRAMESIHAVPTTPKDRRQSNFFVADSPMASTHRPGSVLSNTTSTTSRPGTSDGTFVKPAPPTAIKMPMSAKPLSRVPSNGFGFSQSGRRTTSLTAKLQSAREVQPVRHPETAPADAKLSTIRHTVTEPSEAKSVASSSALRQQIAAAKAAAKKVRENPIDASPWEPESSTFGDVDPFNQVPKDGKHVLRNRIRTARLDGKLNIAALQLKEIPEEVMTMYSSASIEDSKISWAELVDLTKFIAADNELEMIDDKVFPDLTMEELQDEAHGKDGQFGGIEVLDLHSNLLSSVPLGLRRLERLTSLSLTHNRLDNSSLDTISQIKTLRELRIGHNSISGNLPSAICSLSYLEVLDLQANRLLALPEAIRELTHLRVLNVSANQLTSLPMDAIAHIPLHELDASSNALIASLFPLGGVSQHRSLRSLNLANNSLAALTFSQELDMPELQTLDVTNNHLTLLPPVSGWQKLTTLTAGDNKIAELPAGFAQLKHLRIANLTGNELYVLPPEIALMESLTTLVLASNPLRHKKYLTMDAAGIKQDLRAFLDQIPEDYDDEVASWGTAPEDPSFVSGWTLKPGGILDLSNRGLTDSVNDTLGSFLKANEVRQLNLQGNKLTTIPPALWLGHNLRSLDLSNNPLEVDYLTDELELPALIELAVANCRITRLSPLIHHLRAPELHSLQIHGNRLSGAVPDLHEEYPQLMTLLAADNKFESVSADALRGYSTVDLTSNELQSLPAEIGLLWEEGLKSFEVGRNAFRVPGHRVLEKGTQATMRWLKDRIKITTDEMDAE</sequence>
<dbReference type="SMART" id="SM00364">
    <property type="entry name" value="LRR_BAC"/>
    <property type="match status" value="6"/>
</dbReference>
<protein>
    <recommendedName>
        <fullName evidence="6">L domain-like protein</fullName>
    </recommendedName>
</protein>
<proteinExistence type="predicted"/>
<dbReference type="PANTHER" id="PTHR48051">
    <property type="match status" value="1"/>
</dbReference>
<dbReference type="PROSITE" id="PS51450">
    <property type="entry name" value="LRR"/>
    <property type="match status" value="1"/>
</dbReference>
<feature type="region of interest" description="Disordered" evidence="3">
    <location>
        <begin position="48"/>
        <end position="220"/>
    </location>
</feature>
<name>A0A6H0XJL8_9PEZI</name>
<dbReference type="EMBL" id="CP051139">
    <property type="protein sequence ID" value="QIW94926.1"/>
    <property type="molecule type" value="Genomic_DNA"/>
</dbReference>
<dbReference type="PANTHER" id="PTHR48051:SF54">
    <property type="entry name" value="LEUCINE-RICH REPEAT-CONTAINING PROTEIN"/>
    <property type="match status" value="1"/>
</dbReference>